<evidence type="ECO:0000313" key="2">
    <source>
        <dbReference type="EMBL" id="AWV88087.1"/>
    </source>
</evidence>
<dbReference type="Proteomes" id="UP000249799">
    <property type="component" value="Chromosome"/>
</dbReference>
<accession>A0A2Z4FGK3</accession>
<gene>
    <name evidence="2" type="ORF">DN745_01560</name>
</gene>
<evidence type="ECO:0000256" key="1">
    <source>
        <dbReference type="SAM" id="MobiDB-lite"/>
    </source>
</evidence>
<keyword evidence="3" id="KW-1185">Reference proteome</keyword>
<evidence type="ECO:0000313" key="3">
    <source>
        <dbReference type="Proteomes" id="UP000249799"/>
    </source>
</evidence>
<reference evidence="2 3" key="1">
    <citation type="submission" date="2018-06" db="EMBL/GenBank/DDBJ databases">
        <title>Lujinxingia sediminis gen. nov. sp. nov., a new facultative anaerobic member of the class Deltaproteobacteria, and proposal of Lujinxingaceae fam. nov.</title>
        <authorList>
            <person name="Guo L.-Y."/>
            <person name="Li C.-M."/>
            <person name="Wang S."/>
            <person name="Du Z.-J."/>
        </authorList>
    </citation>
    <scope>NUCLEOTIDE SEQUENCE [LARGE SCALE GENOMIC DNA]</scope>
    <source>
        <strain evidence="2 3">FA350</strain>
    </source>
</reference>
<dbReference type="AlphaFoldDB" id="A0A2Z4FGK3"/>
<proteinExistence type="predicted"/>
<sequence>MRGEDVDALESPDSASNAASGPPCGTADIAQVTWSGASKPGQAQPPAPAPSAGVEAQLGREVFEMLRASNLPGPARAAAANLLCEQLHWLESSPGAAPSAAEMANGLRKVLSILVTTQFE</sequence>
<name>A0A2Z4FGK3_9DELT</name>
<feature type="region of interest" description="Disordered" evidence="1">
    <location>
        <begin position="1"/>
        <end position="55"/>
    </location>
</feature>
<protein>
    <submittedName>
        <fullName evidence="2">Uncharacterized protein</fullName>
    </submittedName>
</protein>
<dbReference type="KEGG" id="bsed:DN745_01560"/>
<organism evidence="2 3">
    <name type="scientific">Bradymonas sediminis</name>
    <dbReference type="NCBI Taxonomy" id="1548548"/>
    <lineage>
        <taxon>Bacteria</taxon>
        <taxon>Deltaproteobacteria</taxon>
        <taxon>Bradymonadales</taxon>
        <taxon>Bradymonadaceae</taxon>
        <taxon>Bradymonas</taxon>
    </lineage>
</organism>
<dbReference type="EMBL" id="CP030032">
    <property type="protein sequence ID" value="AWV88087.1"/>
    <property type="molecule type" value="Genomic_DNA"/>
</dbReference>
<feature type="compositionally biased region" description="Acidic residues" evidence="1">
    <location>
        <begin position="1"/>
        <end position="10"/>
    </location>
</feature>